<sequence length="52" mass="6000">MVRVSVLNDALKSIYNAEKRGKRQVMIKPSSKVIIKFLLVMQKHGLFMLLQV</sequence>
<dbReference type="FunFam" id="3.30.1370.30:FF:000001">
    <property type="entry name" value="40S ribosomal protein S15a"/>
    <property type="match status" value="1"/>
</dbReference>
<dbReference type="GO" id="GO:0003735">
    <property type="term" value="F:structural constituent of ribosome"/>
    <property type="evidence" value="ECO:0007669"/>
    <property type="project" value="InterPro"/>
</dbReference>
<dbReference type="GO" id="GO:0006412">
    <property type="term" value="P:translation"/>
    <property type="evidence" value="ECO:0007669"/>
    <property type="project" value="InterPro"/>
</dbReference>
<dbReference type="EMBL" id="GGEC01023820">
    <property type="protein sequence ID" value="MBX04304.1"/>
    <property type="molecule type" value="Transcribed_RNA"/>
</dbReference>
<evidence type="ECO:0000313" key="4">
    <source>
        <dbReference type="EMBL" id="MBX04304.1"/>
    </source>
</evidence>
<name>A0A2P2KEY9_RHIMU</name>
<dbReference type="InterPro" id="IPR000630">
    <property type="entry name" value="Ribosomal_uS8"/>
</dbReference>
<dbReference type="GO" id="GO:1990904">
    <property type="term" value="C:ribonucleoprotein complex"/>
    <property type="evidence" value="ECO:0007669"/>
    <property type="project" value="UniProtKB-KW"/>
</dbReference>
<evidence type="ECO:0000256" key="2">
    <source>
        <dbReference type="ARBA" id="ARBA00022980"/>
    </source>
</evidence>
<keyword evidence="3" id="KW-0687">Ribonucleoprotein</keyword>
<dbReference type="PANTHER" id="PTHR11758">
    <property type="entry name" value="40S RIBOSOMAL PROTEIN S15A"/>
    <property type="match status" value="1"/>
</dbReference>
<dbReference type="InterPro" id="IPR035987">
    <property type="entry name" value="Ribosomal_uS8_sf"/>
</dbReference>
<organism evidence="4">
    <name type="scientific">Rhizophora mucronata</name>
    <name type="common">Asiatic mangrove</name>
    <dbReference type="NCBI Taxonomy" id="61149"/>
    <lineage>
        <taxon>Eukaryota</taxon>
        <taxon>Viridiplantae</taxon>
        <taxon>Streptophyta</taxon>
        <taxon>Embryophyta</taxon>
        <taxon>Tracheophyta</taxon>
        <taxon>Spermatophyta</taxon>
        <taxon>Magnoliopsida</taxon>
        <taxon>eudicotyledons</taxon>
        <taxon>Gunneridae</taxon>
        <taxon>Pentapetalae</taxon>
        <taxon>rosids</taxon>
        <taxon>fabids</taxon>
        <taxon>Malpighiales</taxon>
        <taxon>Rhizophoraceae</taxon>
        <taxon>Rhizophora</taxon>
    </lineage>
</organism>
<dbReference type="Pfam" id="PF00410">
    <property type="entry name" value="Ribosomal_S8"/>
    <property type="match status" value="1"/>
</dbReference>
<comment type="similarity">
    <text evidence="1">Belongs to the universal ribosomal protein uS8 family.</text>
</comment>
<proteinExistence type="inferred from homology"/>
<dbReference type="AlphaFoldDB" id="A0A2P2KEY9"/>
<dbReference type="SUPFAM" id="SSF56047">
    <property type="entry name" value="Ribosomal protein S8"/>
    <property type="match status" value="1"/>
</dbReference>
<reference evidence="4" key="1">
    <citation type="submission" date="2018-02" db="EMBL/GenBank/DDBJ databases">
        <title>Rhizophora mucronata_Transcriptome.</title>
        <authorList>
            <person name="Meera S.P."/>
            <person name="Sreeshan A."/>
            <person name="Augustine A."/>
        </authorList>
    </citation>
    <scope>NUCLEOTIDE SEQUENCE</scope>
    <source>
        <tissue evidence="4">Leaf</tissue>
    </source>
</reference>
<dbReference type="GO" id="GO:0005840">
    <property type="term" value="C:ribosome"/>
    <property type="evidence" value="ECO:0007669"/>
    <property type="project" value="UniProtKB-KW"/>
</dbReference>
<evidence type="ECO:0000256" key="3">
    <source>
        <dbReference type="ARBA" id="ARBA00023274"/>
    </source>
</evidence>
<protein>
    <submittedName>
        <fullName evidence="4">40S ribosomal protein S15a-1 isoform X1</fullName>
    </submittedName>
</protein>
<keyword evidence="2 4" id="KW-0689">Ribosomal protein</keyword>
<accession>A0A2P2KEY9</accession>
<evidence type="ECO:0000256" key="1">
    <source>
        <dbReference type="ARBA" id="ARBA00006471"/>
    </source>
</evidence>
<dbReference type="Gene3D" id="3.30.1370.30">
    <property type="match status" value="1"/>
</dbReference>